<proteinExistence type="predicted"/>
<dbReference type="Gene3D" id="3.30.70.270">
    <property type="match status" value="2"/>
</dbReference>
<dbReference type="AlphaFoldDB" id="A0AAV1UWD1"/>
<dbReference type="InterPro" id="IPR043502">
    <property type="entry name" value="DNA/RNA_pol_sf"/>
</dbReference>
<organism evidence="3 4">
    <name type="scientific">Peronospora matthiolae</name>
    <dbReference type="NCBI Taxonomy" id="2874970"/>
    <lineage>
        <taxon>Eukaryota</taxon>
        <taxon>Sar</taxon>
        <taxon>Stramenopiles</taxon>
        <taxon>Oomycota</taxon>
        <taxon>Peronosporomycetes</taxon>
        <taxon>Peronosporales</taxon>
        <taxon>Peronosporaceae</taxon>
        <taxon>Peronospora</taxon>
    </lineage>
</organism>
<dbReference type="GO" id="GO:0003824">
    <property type="term" value="F:catalytic activity"/>
    <property type="evidence" value="ECO:0007669"/>
    <property type="project" value="UniProtKB-KW"/>
</dbReference>
<dbReference type="InterPro" id="IPR043128">
    <property type="entry name" value="Rev_trsase/Diguanyl_cyclase"/>
</dbReference>
<dbReference type="InterPro" id="IPR041577">
    <property type="entry name" value="RT_RNaseH_2"/>
</dbReference>
<evidence type="ECO:0000313" key="3">
    <source>
        <dbReference type="EMBL" id="CAK7938666.1"/>
    </source>
</evidence>
<dbReference type="PANTHER" id="PTHR37984:SF5">
    <property type="entry name" value="PROTEIN NYNRIN-LIKE"/>
    <property type="match status" value="1"/>
</dbReference>
<dbReference type="Pfam" id="PF17919">
    <property type="entry name" value="RT_RNaseH_2"/>
    <property type="match status" value="1"/>
</dbReference>
<dbReference type="SUPFAM" id="SSF56672">
    <property type="entry name" value="DNA/RNA polymerases"/>
    <property type="match status" value="1"/>
</dbReference>
<gene>
    <name evidence="3" type="ORF">PM001_LOCUS23816</name>
</gene>
<comment type="caution">
    <text evidence="3">The sequence shown here is derived from an EMBL/GenBank/DDBJ whole genome shotgun (WGS) entry which is preliminary data.</text>
</comment>
<accession>A0AAV1UWD1</accession>
<dbReference type="FunFam" id="3.30.70.270:FF:000063">
    <property type="entry name" value="Zinc knuckle domaincontaining protein"/>
    <property type="match status" value="1"/>
</dbReference>
<dbReference type="CDD" id="cd09274">
    <property type="entry name" value="RNase_HI_RT_Ty3"/>
    <property type="match status" value="1"/>
</dbReference>
<protein>
    <recommendedName>
        <fullName evidence="2">Reverse transcriptase/retrotransposon-derived protein RNase H-like domain-containing protein</fullName>
    </recommendedName>
</protein>
<reference evidence="3" key="1">
    <citation type="submission" date="2024-01" db="EMBL/GenBank/DDBJ databases">
        <authorList>
            <person name="Webb A."/>
        </authorList>
    </citation>
    <scope>NUCLEOTIDE SEQUENCE</scope>
    <source>
        <strain evidence="3">Pm1</strain>
    </source>
</reference>
<evidence type="ECO:0000259" key="2">
    <source>
        <dbReference type="Pfam" id="PF17919"/>
    </source>
</evidence>
<sequence>MDGNTDVTDVKAHRIHVRKVLTLMREHKSFVNLKKRVFAENEIPLLGSIACKNGARPDPDKIKAISDWTVPVDVKERRKLLGLAAYLHMHSRNYAKMTVHRSRLLKKNERWSWSAECQHYFKAIKKILIQSPVLAIADQDRPFHVVCDASDFAIGCALMQYDPDGVERVVCYQLRQLQAAERNYPVHDKEPLAMKYAPAKFRVYLLEDRPFIVYTNHASLCTAVNSPYLLQRMARWMYFFAEYNFSV</sequence>
<evidence type="ECO:0000313" key="4">
    <source>
        <dbReference type="Proteomes" id="UP001162060"/>
    </source>
</evidence>
<feature type="domain" description="Reverse transcriptase/retrotransposon-derived protein RNase H-like" evidence="2">
    <location>
        <begin position="113"/>
        <end position="213"/>
    </location>
</feature>
<dbReference type="Proteomes" id="UP001162060">
    <property type="component" value="Unassembled WGS sequence"/>
</dbReference>
<dbReference type="PANTHER" id="PTHR37984">
    <property type="entry name" value="PROTEIN CBG26694"/>
    <property type="match status" value="1"/>
</dbReference>
<keyword evidence="1" id="KW-0511">Multifunctional enzyme</keyword>
<dbReference type="InterPro" id="IPR050951">
    <property type="entry name" value="Retrovirus_Pol_polyprotein"/>
</dbReference>
<dbReference type="EMBL" id="CAKLBY020000231">
    <property type="protein sequence ID" value="CAK7938666.1"/>
    <property type="molecule type" value="Genomic_DNA"/>
</dbReference>
<name>A0AAV1UWD1_9STRA</name>
<evidence type="ECO:0000256" key="1">
    <source>
        <dbReference type="ARBA" id="ARBA00023268"/>
    </source>
</evidence>